<evidence type="ECO:0000256" key="1">
    <source>
        <dbReference type="SAM" id="Phobius"/>
    </source>
</evidence>
<organism evidence="2 3">
    <name type="scientific">Mucilaginibacter pocheonensis</name>
    <dbReference type="NCBI Taxonomy" id="398050"/>
    <lineage>
        <taxon>Bacteria</taxon>
        <taxon>Pseudomonadati</taxon>
        <taxon>Bacteroidota</taxon>
        <taxon>Sphingobacteriia</taxon>
        <taxon>Sphingobacteriales</taxon>
        <taxon>Sphingobacteriaceae</taxon>
        <taxon>Mucilaginibacter</taxon>
    </lineage>
</organism>
<keyword evidence="1" id="KW-1133">Transmembrane helix</keyword>
<keyword evidence="1" id="KW-0472">Membrane</keyword>
<evidence type="ECO:0000313" key="3">
    <source>
        <dbReference type="Proteomes" id="UP001247620"/>
    </source>
</evidence>
<comment type="caution">
    <text evidence="2">The sequence shown here is derived from an EMBL/GenBank/DDBJ whole genome shotgun (WGS) entry which is preliminary data.</text>
</comment>
<dbReference type="EMBL" id="JAVDUU010000003">
    <property type="protein sequence ID" value="MDR6943347.1"/>
    <property type="molecule type" value="Genomic_DNA"/>
</dbReference>
<gene>
    <name evidence="2" type="ORF">J2W55_003200</name>
</gene>
<dbReference type="Proteomes" id="UP001247620">
    <property type="component" value="Unassembled WGS sequence"/>
</dbReference>
<protein>
    <recommendedName>
        <fullName evidence="4">Ig-like domain (Group 3)</fullName>
    </recommendedName>
</protein>
<evidence type="ECO:0000313" key="2">
    <source>
        <dbReference type="EMBL" id="MDR6943347.1"/>
    </source>
</evidence>
<proteinExistence type="predicted"/>
<keyword evidence="1" id="KW-0812">Transmembrane</keyword>
<feature type="transmembrane region" description="Helical" evidence="1">
    <location>
        <begin position="232"/>
        <end position="251"/>
    </location>
</feature>
<evidence type="ECO:0008006" key="4">
    <source>
        <dbReference type="Google" id="ProtNLM"/>
    </source>
</evidence>
<sequence>MLSFIKAKMWTGAGWLLTLCVTLVLVVAIYMLLHVCYGGSDHKKLDNVQLLNIDNVLAAYPEPDSVQLKLNDPAAKKALLAQRKERDLALFNLLKNEYNGQIQERYLKQMDSLLVNLNNKDAKTYLNGKEIIVNSFFWFVGSGTYAEVLFWSLIGVLVSLIYYVSNANGVKITQSGDADAATADTAQTGPFNKAEIPGQVSKLFYAPVCALVLVLGYDLLGDSSSKMTDISIGKGLLLFSFISGFFSGRVMKFLDKLKDLVLPIGASDSTTPTTNEPSDNTNMVDVTVELQLASDLSSTPDGANIIDGGFNSAVVTLKPETGDEIILDKPADDQSDSFTTKAPAGKYTLYASMASKNGDTIVNLAASKNIEVSDSNKIFQLELDKTTGAG</sequence>
<reference evidence="2 3" key="1">
    <citation type="submission" date="2023-07" db="EMBL/GenBank/DDBJ databases">
        <title>Sorghum-associated microbial communities from plants grown in Nebraska, USA.</title>
        <authorList>
            <person name="Schachtman D."/>
        </authorList>
    </citation>
    <scope>NUCLEOTIDE SEQUENCE [LARGE SCALE GENOMIC DNA]</scope>
    <source>
        <strain evidence="2 3">3262</strain>
    </source>
</reference>
<keyword evidence="3" id="KW-1185">Reference proteome</keyword>
<feature type="transmembrane region" description="Helical" evidence="1">
    <location>
        <begin position="12"/>
        <end position="33"/>
    </location>
</feature>
<feature type="transmembrane region" description="Helical" evidence="1">
    <location>
        <begin position="148"/>
        <end position="165"/>
    </location>
</feature>
<dbReference type="RefSeq" id="WP_310097432.1">
    <property type="nucleotide sequence ID" value="NZ_JAVDUU010000003.1"/>
</dbReference>
<accession>A0ABU1TD65</accession>
<feature type="transmembrane region" description="Helical" evidence="1">
    <location>
        <begin position="203"/>
        <end position="220"/>
    </location>
</feature>
<name>A0ABU1TD65_9SPHI</name>